<dbReference type="InterPro" id="IPR000008">
    <property type="entry name" value="C2_dom"/>
</dbReference>
<evidence type="ECO:0000313" key="3">
    <source>
        <dbReference type="EMBL" id="EYC08877.1"/>
    </source>
</evidence>
<dbReference type="Gene3D" id="2.60.40.150">
    <property type="entry name" value="C2 domain"/>
    <property type="match status" value="2"/>
</dbReference>
<dbReference type="STRING" id="53326.A0A016U1X4"/>
<feature type="domain" description="C2" evidence="2">
    <location>
        <begin position="207"/>
        <end position="332"/>
    </location>
</feature>
<dbReference type="GO" id="GO:0000149">
    <property type="term" value="F:SNARE binding"/>
    <property type="evidence" value="ECO:0007669"/>
    <property type="project" value="TreeGrafter"/>
</dbReference>
<name>A0A016U1X4_9BILA</name>
<dbReference type="PANTHER" id="PTHR10024:SF348">
    <property type="entry name" value="SYNAPTOTAGMIN-17"/>
    <property type="match status" value="1"/>
</dbReference>
<dbReference type="InterPro" id="IPR035892">
    <property type="entry name" value="C2_domain_sf"/>
</dbReference>
<dbReference type="AlphaFoldDB" id="A0A016U1X4"/>
<evidence type="ECO:0000256" key="1">
    <source>
        <dbReference type="SAM" id="MobiDB-lite"/>
    </source>
</evidence>
<dbReference type="Pfam" id="PF00168">
    <property type="entry name" value="C2"/>
    <property type="match status" value="2"/>
</dbReference>
<gene>
    <name evidence="3" type="primary">Acey_s0063.g3410</name>
    <name evidence="3" type="synonym">Acey-sue-1</name>
    <name evidence="3" type="ORF">Y032_0063g3410</name>
</gene>
<feature type="compositionally biased region" description="Polar residues" evidence="1">
    <location>
        <begin position="1"/>
        <end position="22"/>
    </location>
</feature>
<feature type="region of interest" description="Disordered" evidence="1">
    <location>
        <begin position="469"/>
        <end position="504"/>
    </location>
</feature>
<keyword evidence="4" id="KW-1185">Reference proteome</keyword>
<organism evidence="3 4">
    <name type="scientific">Ancylostoma ceylanicum</name>
    <dbReference type="NCBI Taxonomy" id="53326"/>
    <lineage>
        <taxon>Eukaryota</taxon>
        <taxon>Metazoa</taxon>
        <taxon>Ecdysozoa</taxon>
        <taxon>Nematoda</taxon>
        <taxon>Chromadorea</taxon>
        <taxon>Rhabditida</taxon>
        <taxon>Rhabditina</taxon>
        <taxon>Rhabditomorpha</taxon>
        <taxon>Strongyloidea</taxon>
        <taxon>Ancylostomatidae</taxon>
        <taxon>Ancylostomatinae</taxon>
        <taxon>Ancylostoma</taxon>
    </lineage>
</organism>
<accession>A0A016U1X4</accession>
<dbReference type="CDD" id="cd00030">
    <property type="entry name" value="C2"/>
    <property type="match status" value="1"/>
</dbReference>
<dbReference type="GO" id="GO:0005886">
    <property type="term" value="C:plasma membrane"/>
    <property type="evidence" value="ECO:0007669"/>
    <property type="project" value="TreeGrafter"/>
</dbReference>
<comment type="caution">
    <text evidence="3">The sequence shown here is derived from an EMBL/GenBank/DDBJ whole genome shotgun (WGS) entry which is preliminary data.</text>
</comment>
<dbReference type="GO" id="GO:0005509">
    <property type="term" value="F:calcium ion binding"/>
    <property type="evidence" value="ECO:0007669"/>
    <property type="project" value="TreeGrafter"/>
</dbReference>
<dbReference type="GO" id="GO:0030276">
    <property type="term" value="F:clathrin binding"/>
    <property type="evidence" value="ECO:0007669"/>
    <property type="project" value="TreeGrafter"/>
</dbReference>
<dbReference type="PROSITE" id="PS50004">
    <property type="entry name" value="C2"/>
    <property type="match status" value="2"/>
</dbReference>
<dbReference type="EMBL" id="JARK01001399">
    <property type="protein sequence ID" value="EYC08877.1"/>
    <property type="molecule type" value="Genomic_DNA"/>
</dbReference>
<feature type="region of interest" description="Disordered" evidence="1">
    <location>
        <begin position="128"/>
        <end position="171"/>
    </location>
</feature>
<feature type="domain" description="C2" evidence="2">
    <location>
        <begin position="344"/>
        <end position="466"/>
    </location>
</feature>
<feature type="compositionally biased region" description="Basic and acidic residues" evidence="1">
    <location>
        <begin position="469"/>
        <end position="478"/>
    </location>
</feature>
<feature type="compositionally biased region" description="Low complexity" evidence="1">
    <location>
        <begin position="40"/>
        <end position="50"/>
    </location>
</feature>
<evidence type="ECO:0000259" key="2">
    <source>
        <dbReference type="PROSITE" id="PS50004"/>
    </source>
</evidence>
<feature type="region of interest" description="Disordered" evidence="1">
    <location>
        <begin position="1"/>
        <end position="114"/>
    </location>
</feature>
<dbReference type="SUPFAM" id="SSF49562">
    <property type="entry name" value="C2 domain (Calcium/lipid-binding domain, CaLB)"/>
    <property type="match status" value="2"/>
</dbReference>
<dbReference type="GO" id="GO:0005544">
    <property type="term" value="F:calcium-dependent phospholipid binding"/>
    <property type="evidence" value="ECO:0007669"/>
    <property type="project" value="TreeGrafter"/>
</dbReference>
<feature type="compositionally biased region" description="Low complexity" evidence="1">
    <location>
        <begin position="142"/>
        <end position="156"/>
    </location>
</feature>
<reference evidence="4" key="1">
    <citation type="journal article" date="2015" name="Nat. Genet.">
        <title>The genome and transcriptome of the zoonotic hookworm Ancylostoma ceylanicum identify infection-specific gene families.</title>
        <authorList>
            <person name="Schwarz E.M."/>
            <person name="Hu Y."/>
            <person name="Antoshechkin I."/>
            <person name="Miller M.M."/>
            <person name="Sternberg P.W."/>
            <person name="Aroian R.V."/>
        </authorList>
    </citation>
    <scope>NUCLEOTIDE SEQUENCE</scope>
    <source>
        <strain evidence="4">HY135</strain>
    </source>
</reference>
<dbReference type="GO" id="GO:0070382">
    <property type="term" value="C:exocytic vesicle"/>
    <property type="evidence" value="ECO:0007669"/>
    <property type="project" value="TreeGrafter"/>
</dbReference>
<dbReference type="PANTHER" id="PTHR10024">
    <property type="entry name" value="SYNAPTOTAGMIN"/>
    <property type="match status" value="1"/>
</dbReference>
<sequence>MSIQRRLNSMHQRRSSAMSTYPSLLEPVCRRRQLPPTPVSPIRRSSSPRILPTPPPISPISPDYRCPSAAMLERRASGRMLPRPPTADPPAPASAHNSPSPIVTPDPIPELPVEVDAPESPVIQRFGDFTSLDHDTPDGTRSQSSSLSPSIEQIASKSSSDGEDPLAHGLDPSLYGPNAPIICASPCTSDPGAVPSSSSFSGSEPRPTGLGLLHCTLQHFPVRKRLRVSILKIEALAGQLKPDLEMMAMCKVAIPGLKTGKEQTSEIKRGRDPIFNQEFFFDHVTLEDLDTKNVTVAAYHHGGAKLGKDLMIGEATVPLREIRELNTKKEVKIIEEIKQQLPKKLGKLYISSCIEKEAKRLTINLKKADDLPRWSFLGAPDVCIKITMAQGEKQQTKSSRVLKSTTTAVYNEAVMFLFNTTKKEVDSTKITISVHDMQRTCTGDDVIGCAYLGVLAHDKSEIEQWKSTTEHMGKEYKGTHNLKPPHQAPPVHVAETGENGEDDD</sequence>
<evidence type="ECO:0000313" key="4">
    <source>
        <dbReference type="Proteomes" id="UP000024635"/>
    </source>
</evidence>
<dbReference type="SMART" id="SM00239">
    <property type="entry name" value="C2"/>
    <property type="match status" value="2"/>
</dbReference>
<dbReference type="GO" id="GO:0001786">
    <property type="term" value="F:phosphatidylserine binding"/>
    <property type="evidence" value="ECO:0007669"/>
    <property type="project" value="TreeGrafter"/>
</dbReference>
<dbReference type="PROSITE" id="PS50890">
    <property type="entry name" value="PUA"/>
    <property type="match status" value="1"/>
</dbReference>
<proteinExistence type="predicted"/>
<dbReference type="OrthoDB" id="9947256at2759"/>
<feature type="compositionally biased region" description="Pro residues" evidence="1">
    <location>
        <begin position="82"/>
        <end position="92"/>
    </location>
</feature>
<dbReference type="GO" id="GO:0017156">
    <property type="term" value="P:calcium-ion regulated exocytosis"/>
    <property type="evidence" value="ECO:0007669"/>
    <property type="project" value="TreeGrafter"/>
</dbReference>
<dbReference type="Proteomes" id="UP000024635">
    <property type="component" value="Unassembled WGS sequence"/>
</dbReference>
<protein>
    <recommendedName>
        <fullName evidence="2">C2 domain-containing protein</fullName>
    </recommendedName>
</protein>